<proteinExistence type="predicted"/>
<evidence type="ECO:0000313" key="2">
    <source>
        <dbReference type="Proteomes" id="UP001300502"/>
    </source>
</evidence>
<reference evidence="1 2" key="1">
    <citation type="submission" date="2022-07" db="EMBL/GenBank/DDBJ databases">
        <title>Genome-wide signatures of adaptation to extreme environments.</title>
        <authorList>
            <person name="Cho C.H."/>
            <person name="Yoon H.S."/>
        </authorList>
    </citation>
    <scope>NUCLEOTIDE SEQUENCE [LARGE SCALE GENOMIC DNA]</scope>
    <source>
        <strain evidence="1 2">108.79 E11</strain>
    </source>
</reference>
<gene>
    <name evidence="1" type="ORF">GAYE_SCF41G5461</name>
</gene>
<protein>
    <submittedName>
        <fullName evidence="1">Uncharacterized protein</fullName>
    </submittedName>
</protein>
<comment type="caution">
    <text evidence="1">The sequence shown here is derived from an EMBL/GenBank/DDBJ whole genome shotgun (WGS) entry which is preliminary data.</text>
</comment>
<evidence type="ECO:0000313" key="1">
    <source>
        <dbReference type="EMBL" id="KAK4527538.1"/>
    </source>
</evidence>
<organism evidence="1 2">
    <name type="scientific">Galdieria yellowstonensis</name>
    <dbReference type="NCBI Taxonomy" id="3028027"/>
    <lineage>
        <taxon>Eukaryota</taxon>
        <taxon>Rhodophyta</taxon>
        <taxon>Bangiophyceae</taxon>
        <taxon>Galdieriales</taxon>
        <taxon>Galdieriaceae</taxon>
        <taxon>Galdieria</taxon>
    </lineage>
</organism>
<accession>A0AAV9IJE9</accession>
<dbReference type="EMBL" id="JANCYU010000053">
    <property type="protein sequence ID" value="KAK4527538.1"/>
    <property type="molecule type" value="Genomic_DNA"/>
</dbReference>
<dbReference type="AlphaFoldDB" id="A0AAV9IJE9"/>
<sequence length="127" mass="14765">MELGSYSFVGTYEAAFSRYKSYHLKKECSIKARYPATTSSPTLRSLLYLRNRMEERDPHDKSFFSGLFHSSLRFCRRCGKAFVAAVPIIPTQLVEKSPGVYWNKFLFEDIVLANKKFDRYVFPDIAI</sequence>
<dbReference type="Proteomes" id="UP001300502">
    <property type="component" value="Unassembled WGS sequence"/>
</dbReference>
<keyword evidence="2" id="KW-1185">Reference proteome</keyword>
<name>A0AAV9IJE9_9RHOD</name>